<dbReference type="InterPro" id="IPR052774">
    <property type="entry name" value="Celegans_DevNeuronal_Protein"/>
</dbReference>
<dbReference type="EnsemblMetazoa" id="tetur03g02570.1">
    <property type="protein sequence ID" value="tetur03g02570.1"/>
    <property type="gene ID" value="tetur03g02570"/>
</dbReference>
<keyword evidence="3" id="KW-1185">Reference proteome</keyword>
<evidence type="ECO:0000313" key="3">
    <source>
        <dbReference type="Proteomes" id="UP000015104"/>
    </source>
</evidence>
<proteinExistence type="predicted"/>
<sequence length="174" mass="20291">MGYYNDPSRIQISLSLKICSNSKPCGRLWSFERIIGYQLTDLPDREIHNVDLRSDCQDHCLAESTFVCRSATFDYSRKICKLFKETQRSRPSAFKATSEEIDYLENHCVKEPSSCQYKDFTDTFSGNIDRVTHAFSLTDCQRQCDTERLFPCRALNYGLFLLWISFDSVPWTMN</sequence>
<dbReference type="Pfam" id="PF00024">
    <property type="entry name" value="PAN_1"/>
    <property type="match status" value="1"/>
</dbReference>
<organism evidence="2 3">
    <name type="scientific">Tetranychus urticae</name>
    <name type="common">Two-spotted spider mite</name>
    <dbReference type="NCBI Taxonomy" id="32264"/>
    <lineage>
        <taxon>Eukaryota</taxon>
        <taxon>Metazoa</taxon>
        <taxon>Ecdysozoa</taxon>
        <taxon>Arthropoda</taxon>
        <taxon>Chelicerata</taxon>
        <taxon>Arachnida</taxon>
        <taxon>Acari</taxon>
        <taxon>Acariformes</taxon>
        <taxon>Trombidiformes</taxon>
        <taxon>Prostigmata</taxon>
        <taxon>Eleutherengona</taxon>
        <taxon>Raphignathae</taxon>
        <taxon>Tetranychoidea</taxon>
        <taxon>Tetranychidae</taxon>
        <taxon>Tetranychus</taxon>
    </lineage>
</organism>
<dbReference type="SUPFAM" id="SSF57414">
    <property type="entry name" value="Hairpin loop containing domain-like"/>
    <property type="match status" value="1"/>
</dbReference>
<dbReference type="PANTHER" id="PTHR47327">
    <property type="entry name" value="FI18240P1-RELATED"/>
    <property type="match status" value="1"/>
</dbReference>
<dbReference type="SMART" id="SM00473">
    <property type="entry name" value="PAN_AP"/>
    <property type="match status" value="1"/>
</dbReference>
<protein>
    <recommendedName>
        <fullName evidence="1">Apple domain-containing protein</fullName>
    </recommendedName>
</protein>
<dbReference type="PANTHER" id="PTHR47327:SF1">
    <property type="entry name" value="RE15579P"/>
    <property type="match status" value="1"/>
</dbReference>
<feature type="domain" description="Apple" evidence="1">
    <location>
        <begin position="25"/>
        <end position="108"/>
    </location>
</feature>
<evidence type="ECO:0000313" key="2">
    <source>
        <dbReference type="EnsemblMetazoa" id="tetur03g02570.1"/>
    </source>
</evidence>
<dbReference type="Gene3D" id="3.50.4.10">
    <property type="entry name" value="Hepatocyte Growth Factor"/>
    <property type="match status" value="2"/>
</dbReference>
<dbReference type="Proteomes" id="UP000015104">
    <property type="component" value="Unassembled WGS sequence"/>
</dbReference>
<dbReference type="InterPro" id="IPR003609">
    <property type="entry name" value="Pan_app"/>
</dbReference>
<dbReference type="STRING" id="32264.T1JZ38"/>
<reference evidence="2" key="2">
    <citation type="submission" date="2015-06" db="UniProtKB">
        <authorList>
            <consortium name="EnsemblMetazoa"/>
        </authorList>
    </citation>
    <scope>IDENTIFICATION</scope>
</reference>
<dbReference type="CDD" id="cd01099">
    <property type="entry name" value="PAN_AP_HGF"/>
    <property type="match status" value="1"/>
</dbReference>
<name>T1JZ38_TETUR</name>
<reference evidence="3" key="1">
    <citation type="submission" date="2011-08" db="EMBL/GenBank/DDBJ databases">
        <authorList>
            <person name="Rombauts S."/>
        </authorList>
    </citation>
    <scope>NUCLEOTIDE SEQUENCE</scope>
    <source>
        <strain evidence="3">London</strain>
    </source>
</reference>
<dbReference type="GO" id="GO:0009653">
    <property type="term" value="P:anatomical structure morphogenesis"/>
    <property type="evidence" value="ECO:0007669"/>
    <property type="project" value="TreeGrafter"/>
</dbReference>
<dbReference type="PROSITE" id="PS50948">
    <property type="entry name" value="PAN"/>
    <property type="match status" value="1"/>
</dbReference>
<dbReference type="EMBL" id="CAEY01001116">
    <property type="status" value="NOT_ANNOTATED_CDS"/>
    <property type="molecule type" value="Genomic_DNA"/>
</dbReference>
<dbReference type="HOGENOM" id="CLU_1542057_0_0_1"/>
<accession>T1JZ38</accession>
<evidence type="ECO:0000259" key="1">
    <source>
        <dbReference type="PROSITE" id="PS50948"/>
    </source>
</evidence>
<dbReference type="AlphaFoldDB" id="T1JZ38"/>